<reference evidence="2 3" key="1">
    <citation type="journal article" date="2017" name="BMC Biol.">
        <title>Genomic innovations, transcriptional plasticity and gene loss underlying the evolution and divergence of two highly polyphagous and invasive Helicoverpa pest species.</title>
        <authorList>
            <person name="Pearce S.L."/>
            <person name="Clarke D.F."/>
            <person name="East P.D."/>
            <person name="Elfekih S."/>
            <person name="Gordon K.H."/>
            <person name="Jermiin L.S."/>
            <person name="McGaughran A."/>
            <person name="Oakeshott J.G."/>
            <person name="Papanikolaou A."/>
            <person name="Perera O.P."/>
            <person name="Rane R.V."/>
            <person name="Richards S."/>
            <person name="Tay W.T."/>
            <person name="Walsh T.K."/>
            <person name="Anderson A."/>
            <person name="Anderson C.J."/>
            <person name="Asgari S."/>
            <person name="Board P.G."/>
            <person name="Bretschneider A."/>
            <person name="Campbell P.M."/>
            <person name="Chertemps T."/>
            <person name="Christeller J.T."/>
            <person name="Coppin C.W."/>
            <person name="Downes S.J."/>
            <person name="Duan G."/>
            <person name="Farnsworth C.A."/>
            <person name="Good R.T."/>
            <person name="Han L.B."/>
            <person name="Han Y.C."/>
            <person name="Hatje K."/>
            <person name="Horne I."/>
            <person name="Huang Y.P."/>
            <person name="Hughes D.S."/>
            <person name="Jacquin-Joly E."/>
            <person name="James W."/>
            <person name="Jhangiani S."/>
            <person name="Kollmar M."/>
            <person name="Kuwar S.S."/>
            <person name="Li S."/>
            <person name="Liu N.Y."/>
            <person name="Maibeche M.T."/>
            <person name="Miller J.R."/>
            <person name="Montagne N."/>
            <person name="Perry T."/>
            <person name="Qu J."/>
            <person name="Song S.V."/>
            <person name="Sutton G.G."/>
            <person name="Vogel H."/>
            <person name="Walenz B.P."/>
            <person name="Xu W."/>
            <person name="Zhang H.J."/>
            <person name="Zou Z."/>
            <person name="Batterham P."/>
            <person name="Edwards O.R."/>
            <person name="Feyereisen R."/>
            <person name="Gibbs R.A."/>
            <person name="Heckel D.G."/>
            <person name="McGrath A."/>
            <person name="Robin C."/>
            <person name="Scherer S.E."/>
            <person name="Worley K.C."/>
            <person name="Wu Y.D."/>
        </authorList>
    </citation>
    <scope>NUCLEOTIDE SEQUENCE [LARGE SCALE GENOMIC DNA]</scope>
    <source>
        <strain evidence="2">Harm_GR_Male_#8</strain>
        <tissue evidence="2">Whole organism</tissue>
    </source>
</reference>
<accession>A0A2W1CMV6</accession>
<feature type="compositionally biased region" description="Polar residues" evidence="1">
    <location>
        <begin position="42"/>
        <end position="53"/>
    </location>
</feature>
<feature type="compositionally biased region" description="Basic and acidic residues" evidence="1">
    <location>
        <begin position="80"/>
        <end position="98"/>
    </location>
</feature>
<sequence>MSLTPETSPDMQGAQVVFEEDWNDSYTLPREEKNPEELDELSVSSKSPQTDQVPPTPEPVAPKKKMQATWQLRQAPSKRMRMETKQTQQRETKMEQKKTTSSPTHWIAQWAKDNLTPTEINCLLRKSSLVILEHEEIITTSYTSPPQKTGGITASLEKLLDAKNTNVLKLHVFVEV</sequence>
<dbReference type="Proteomes" id="UP000249218">
    <property type="component" value="Unassembled WGS sequence"/>
</dbReference>
<feature type="region of interest" description="Disordered" evidence="1">
    <location>
        <begin position="1"/>
        <end position="103"/>
    </location>
</feature>
<evidence type="ECO:0000313" key="3">
    <source>
        <dbReference type="Proteomes" id="UP000249218"/>
    </source>
</evidence>
<evidence type="ECO:0000313" key="2">
    <source>
        <dbReference type="EMBL" id="PZC87391.1"/>
    </source>
</evidence>
<keyword evidence="3" id="KW-1185">Reference proteome</keyword>
<dbReference type="EMBL" id="NHMN01024248">
    <property type="protein sequence ID" value="PZC87391.1"/>
    <property type="molecule type" value="Genomic_DNA"/>
</dbReference>
<name>A0A2W1CMV6_HELAM</name>
<gene>
    <name evidence="2" type="primary">HaOG216457</name>
    <name evidence="2" type="ORF">B5X24_HaOG216457</name>
</gene>
<protein>
    <submittedName>
        <fullName evidence="2">Uncharacterized protein</fullName>
    </submittedName>
</protein>
<comment type="caution">
    <text evidence="2">The sequence shown here is derived from an EMBL/GenBank/DDBJ whole genome shotgun (WGS) entry which is preliminary data.</text>
</comment>
<evidence type="ECO:0000256" key="1">
    <source>
        <dbReference type="SAM" id="MobiDB-lite"/>
    </source>
</evidence>
<proteinExistence type="predicted"/>
<dbReference type="AlphaFoldDB" id="A0A2W1CMV6"/>
<feature type="compositionally biased region" description="Polar residues" evidence="1">
    <location>
        <begin position="1"/>
        <end position="10"/>
    </location>
</feature>
<organism evidence="2 3">
    <name type="scientific">Helicoverpa armigera</name>
    <name type="common">Cotton bollworm</name>
    <name type="synonym">Heliothis armigera</name>
    <dbReference type="NCBI Taxonomy" id="29058"/>
    <lineage>
        <taxon>Eukaryota</taxon>
        <taxon>Metazoa</taxon>
        <taxon>Ecdysozoa</taxon>
        <taxon>Arthropoda</taxon>
        <taxon>Hexapoda</taxon>
        <taxon>Insecta</taxon>
        <taxon>Pterygota</taxon>
        <taxon>Neoptera</taxon>
        <taxon>Endopterygota</taxon>
        <taxon>Lepidoptera</taxon>
        <taxon>Glossata</taxon>
        <taxon>Ditrysia</taxon>
        <taxon>Noctuoidea</taxon>
        <taxon>Noctuidae</taxon>
        <taxon>Heliothinae</taxon>
        <taxon>Helicoverpa</taxon>
    </lineage>
</organism>